<evidence type="ECO:0000256" key="3">
    <source>
        <dbReference type="ARBA" id="ARBA00001947"/>
    </source>
</evidence>
<dbReference type="Pfam" id="PF01761">
    <property type="entry name" value="DHQ_synthase"/>
    <property type="match status" value="1"/>
</dbReference>
<evidence type="ECO:0000256" key="6">
    <source>
        <dbReference type="ARBA" id="ARBA00005412"/>
    </source>
</evidence>
<dbReference type="GO" id="GO:0000166">
    <property type="term" value="F:nucleotide binding"/>
    <property type="evidence" value="ECO:0007669"/>
    <property type="project" value="UniProtKB-KW"/>
</dbReference>
<name>A0A1H9P455_9BACI</name>
<dbReference type="EC" id="4.2.3.4" evidence="7 18"/>
<feature type="binding site" evidence="18">
    <location>
        <position position="187"/>
    </location>
    <ligand>
        <name>Zn(2+)</name>
        <dbReference type="ChEBI" id="CHEBI:29105"/>
    </ligand>
</feature>
<evidence type="ECO:0000256" key="8">
    <source>
        <dbReference type="ARBA" id="ARBA00017684"/>
    </source>
</evidence>
<evidence type="ECO:0000256" key="15">
    <source>
        <dbReference type="ARBA" id="ARBA00023141"/>
    </source>
</evidence>
<comment type="caution">
    <text evidence="18">Lacks conserved residue(s) required for the propagation of feature annotation.</text>
</comment>
<evidence type="ECO:0000256" key="11">
    <source>
        <dbReference type="ARBA" id="ARBA00022723"/>
    </source>
</evidence>
<dbReference type="RefSeq" id="WP_093071534.1">
    <property type="nucleotide sequence ID" value="NZ_FOGV01000001.1"/>
</dbReference>
<dbReference type="PIRSF" id="PIRSF001455">
    <property type="entry name" value="DHQ_synth"/>
    <property type="match status" value="1"/>
</dbReference>
<dbReference type="InterPro" id="IPR030963">
    <property type="entry name" value="DHQ_synth_fam"/>
</dbReference>
<feature type="domain" description="3-dehydroquinate synthase C-terminal" evidence="20">
    <location>
        <begin position="184"/>
        <end position="327"/>
    </location>
</feature>
<dbReference type="InterPro" id="IPR016037">
    <property type="entry name" value="DHQ_synth_AroB"/>
</dbReference>
<comment type="cofactor">
    <cofactor evidence="18">
        <name>Co(2+)</name>
        <dbReference type="ChEBI" id="CHEBI:48828"/>
    </cofactor>
    <cofactor evidence="18">
        <name>Zn(2+)</name>
        <dbReference type="ChEBI" id="CHEBI:29105"/>
    </cofactor>
    <text evidence="18">Binds 1 divalent metal cation per subunit. Can use either Co(2+) or Zn(2+).</text>
</comment>
<keyword evidence="11 18" id="KW-0479">Metal-binding</keyword>
<evidence type="ECO:0000259" key="20">
    <source>
        <dbReference type="Pfam" id="PF24621"/>
    </source>
</evidence>
<evidence type="ECO:0000256" key="14">
    <source>
        <dbReference type="ARBA" id="ARBA00023027"/>
    </source>
</evidence>
<dbReference type="GO" id="GO:0003856">
    <property type="term" value="F:3-dehydroquinate synthase activity"/>
    <property type="evidence" value="ECO:0007669"/>
    <property type="project" value="UniProtKB-UniRule"/>
</dbReference>
<evidence type="ECO:0000256" key="1">
    <source>
        <dbReference type="ARBA" id="ARBA00001393"/>
    </source>
</evidence>
<dbReference type="AlphaFoldDB" id="A0A1H9P455"/>
<evidence type="ECO:0000256" key="10">
    <source>
        <dbReference type="ARBA" id="ARBA00022605"/>
    </source>
</evidence>
<comment type="similarity">
    <text evidence="6 18">Belongs to the sugar phosphate cyclases superfamily. Dehydroquinate synthase family.</text>
</comment>
<gene>
    <name evidence="18" type="primary">aroB</name>
    <name evidence="21" type="ORF">SAMN05444126_10163</name>
</gene>
<keyword evidence="16 18" id="KW-0456">Lyase</keyword>
<dbReference type="GO" id="GO:0008652">
    <property type="term" value="P:amino acid biosynthetic process"/>
    <property type="evidence" value="ECO:0007669"/>
    <property type="project" value="UniProtKB-KW"/>
</dbReference>
<evidence type="ECO:0000256" key="9">
    <source>
        <dbReference type="ARBA" id="ARBA00022490"/>
    </source>
</evidence>
<dbReference type="UniPathway" id="UPA00053">
    <property type="reaction ID" value="UER00085"/>
</dbReference>
<feature type="binding site" evidence="18">
    <location>
        <position position="154"/>
    </location>
    <ligand>
        <name>NAD(+)</name>
        <dbReference type="ChEBI" id="CHEBI:57540"/>
    </ligand>
</feature>
<feature type="binding site" evidence="18">
    <location>
        <position position="145"/>
    </location>
    <ligand>
        <name>NAD(+)</name>
        <dbReference type="ChEBI" id="CHEBI:57540"/>
    </ligand>
</feature>
<comment type="subcellular location">
    <subcellularLocation>
        <location evidence="4 18">Cytoplasm</location>
    </subcellularLocation>
</comment>
<dbReference type="Gene3D" id="3.40.50.1970">
    <property type="match status" value="1"/>
</dbReference>
<dbReference type="CDD" id="cd08195">
    <property type="entry name" value="DHQS"/>
    <property type="match status" value="1"/>
</dbReference>
<evidence type="ECO:0000256" key="2">
    <source>
        <dbReference type="ARBA" id="ARBA00001911"/>
    </source>
</evidence>
<dbReference type="GO" id="GO:0005737">
    <property type="term" value="C:cytoplasm"/>
    <property type="evidence" value="ECO:0007669"/>
    <property type="project" value="UniProtKB-SubCell"/>
</dbReference>
<dbReference type="GO" id="GO:0046872">
    <property type="term" value="F:metal ion binding"/>
    <property type="evidence" value="ECO:0007669"/>
    <property type="project" value="UniProtKB-KW"/>
</dbReference>
<dbReference type="STRING" id="1464123.SAMN05444126_10163"/>
<evidence type="ECO:0000256" key="16">
    <source>
        <dbReference type="ARBA" id="ARBA00023239"/>
    </source>
</evidence>
<dbReference type="InterPro" id="IPR030960">
    <property type="entry name" value="DHQS/DOIS_N"/>
</dbReference>
<evidence type="ECO:0000256" key="4">
    <source>
        <dbReference type="ARBA" id="ARBA00004496"/>
    </source>
</evidence>
<keyword evidence="22" id="KW-1185">Reference proteome</keyword>
<dbReference type="GO" id="GO:0009073">
    <property type="term" value="P:aromatic amino acid family biosynthetic process"/>
    <property type="evidence" value="ECO:0007669"/>
    <property type="project" value="UniProtKB-KW"/>
</dbReference>
<feature type="binding site" evidence="18">
    <location>
        <begin position="172"/>
        <end position="175"/>
    </location>
    <ligand>
        <name>NAD(+)</name>
        <dbReference type="ChEBI" id="CHEBI:57540"/>
    </ligand>
</feature>
<organism evidence="21 22">
    <name type="scientific">Salisediminibacterium halotolerans</name>
    <dbReference type="NCBI Taxonomy" id="517425"/>
    <lineage>
        <taxon>Bacteria</taxon>
        <taxon>Bacillati</taxon>
        <taxon>Bacillota</taxon>
        <taxon>Bacilli</taxon>
        <taxon>Bacillales</taxon>
        <taxon>Bacillaceae</taxon>
        <taxon>Salisediminibacterium</taxon>
    </lineage>
</organism>
<dbReference type="Gene3D" id="1.20.1090.10">
    <property type="entry name" value="Dehydroquinate synthase-like - alpha domain"/>
    <property type="match status" value="1"/>
</dbReference>
<feature type="binding site" evidence="18">
    <location>
        <begin position="109"/>
        <end position="113"/>
    </location>
    <ligand>
        <name>NAD(+)</name>
        <dbReference type="ChEBI" id="CHEBI:57540"/>
    </ligand>
</feature>
<dbReference type="NCBIfam" id="TIGR01357">
    <property type="entry name" value="aroB"/>
    <property type="match status" value="1"/>
</dbReference>
<dbReference type="HAMAP" id="MF_00110">
    <property type="entry name" value="DHQ_synthase"/>
    <property type="match status" value="1"/>
</dbReference>
<dbReference type="OrthoDB" id="9806583at2"/>
<comment type="function">
    <text evidence="18">Catalyzes the conversion of 3-deoxy-D-arabino-heptulosonate 7-phosphate (DAHP) to dehydroquinate (DHQ).</text>
</comment>
<dbReference type="Proteomes" id="UP000199318">
    <property type="component" value="Unassembled WGS sequence"/>
</dbReference>
<dbReference type="PANTHER" id="PTHR43622:SF7">
    <property type="entry name" value="3-DEHYDROQUINATE SYNTHASE, CHLOROPLASTIC"/>
    <property type="match status" value="1"/>
</dbReference>
<evidence type="ECO:0000256" key="5">
    <source>
        <dbReference type="ARBA" id="ARBA00004661"/>
    </source>
</evidence>
<keyword evidence="12 18" id="KW-0547">Nucleotide-binding</keyword>
<dbReference type="GO" id="GO:0009423">
    <property type="term" value="P:chorismate biosynthetic process"/>
    <property type="evidence" value="ECO:0007669"/>
    <property type="project" value="UniProtKB-UniRule"/>
</dbReference>
<accession>A0A1H9P455</accession>
<reference evidence="22" key="1">
    <citation type="submission" date="2016-10" db="EMBL/GenBank/DDBJ databases">
        <authorList>
            <person name="de Groot N.N."/>
        </authorList>
    </citation>
    <scope>NUCLEOTIDE SEQUENCE [LARGE SCALE GENOMIC DNA]</scope>
    <source>
        <strain evidence="22">10nlg</strain>
    </source>
</reference>
<evidence type="ECO:0000256" key="7">
    <source>
        <dbReference type="ARBA" id="ARBA00013031"/>
    </source>
</evidence>
<comment type="catalytic activity">
    <reaction evidence="1 18">
        <text>7-phospho-2-dehydro-3-deoxy-D-arabino-heptonate = 3-dehydroquinate + phosphate</text>
        <dbReference type="Rhea" id="RHEA:21968"/>
        <dbReference type="ChEBI" id="CHEBI:32364"/>
        <dbReference type="ChEBI" id="CHEBI:43474"/>
        <dbReference type="ChEBI" id="CHEBI:58394"/>
        <dbReference type="EC" id="4.2.3.4"/>
    </reaction>
</comment>
<comment type="caution">
    <text evidence="21">The sequence shown here is derived from an EMBL/GenBank/DDBJ whole genome shotgun (WGS) entry which is preliminary data.</text>
</comment>
<sequence>MAERALEIRSESHTYPIYIAAGLRHQTADILKGLGKSTFSAVLIVTDETVGPLYAEEVAASFADEQPLYICTLAAGEQSKSMETYYELMTFALNCHLDRNSVIVALGGGVVGDAAGFAAATYMRGIDYVQMPTTLLAHDSSVGGKTGINHPLGKNLIGAFHPPAAVIYDTETLYTLPEKEWRSGLAEVIKHGWIQDPELLKVIKDQWLDLSAVPVDVLNDTIRQSIQVKAEIVQLDEREAGIRAFLNFGHTLGHAIEAEAGYGTLTHGEAVAIGMDFAMKLSGKVLGSSLDSEAYNEEMIRLGYDLTIPASCEPETLLAHMKRDKKAAEQKVRFVLLQEAGVPLVRPVEDDTILDLLKEEMTI</sequence>
<feature type="binding site" evidence="18">
    <location>
        <begin position="133"/>
        <end position="134"/>
    </location>
    <ligand>
        <name>NAD(+)</name>
        <dbReference type="ChEBI" id="CHEBI:57540"/>
    </ligand>
</feature>
<dbReference type="PANTHER" id="PTHR43622">
    <property type="entry name" value="3-DEHYDROQUINATE SYNTHASE"/>
    <property type="match status" value="1"/>
</dbReference>
<dbReference type="SUPFAM" id="SSF56796">
    <property type="entry name" value="Dehydroquinate synthase-like"/>
    <property type="match status" value="1"/>
</dbReference>
<evidence type="ECO:0000256" key="13">
    <source>
        <dbReference type="ARBA" id="ARBA00022833"/>
    </source>
</evidence>
<feature type="binding site" evidence="18">
    <location>
        <position position="250"/>
    </location>
    <ligand>
        <name>Zn(2+)</name>
        <dbReference type="ChEBI" id="CHEBI:29105"/>
    </ligand>
</feature>
<evidence type="ECO:0000256" key="17">
    <source>
        <dbReference type="ARBA" id="ARBA00023285"/>
    </source>
</evidence>
<comment type="pathway">
    <text evidence="5 18">Metabolic intermediate biosynthesis; chorismate biosynthesis; chorismate from D-erythrose 4-phosphate and phosphoenolpyruvate: step 2/7.</text>
</comment>
<feature type="domain" description="3-dehydroquinate synthase N-terminal" evidence="19">
    <location>
        <begin position="71"/>
        <end position="182"/>
    </location>
</feature>
<evidence type="ECO:0000313" key="21">
    <source>
        <dbReference type="EMBL" id="SER42373.1"/>
    </source>
</evidence>
<evidence type="ECO:0000256" key="18">
    <source>
        <dbReference type="HAMAP-Rule" id="MF_00110"/>
    </source>
</evidence>
<evidence type="ECO:0000259" key="19">
    <source>
        <dbReference type="Pfam" id="PF01761"/>
    </source>
</evidence>
<proteinExistence type="inferred from homology"/>
<evidence type="ECO:0000256" key="12">
    <source>
        <dbReference type="ARBA" id="ARBA00022741"/>
    </source>
</evidence>
<dbReference type="FunFam" id="3.40.50.1970:FF:000007">
    <property type="entry name" value="Pentafunctional AROM polypeptide"/>
    <property type="match status" value="1"/>
</dbReference>
<comment type="cofactor">
    <cofactor evidence="2 18">
        <name>NAD(+)</name>
        <dbReference type="ChEBI" id="CHEBI:57540"/>
    </cofactor>
</comment>
<keyword evidence="14 18" id="KW-0520">NAD</keyword>
<keyword evidence="15 18" id="KW-0057">Aromatic amino acid biosynthesis</keyword>
<dbReference type="EMBL" id="FOGV01000001">
    <property type="protein sequence ID" value="SER42373.1"/>
    <property type="molecule type" value="Genomic_DNA"/>
</dbReference>
<keyword evidence="9 18" id="KW-0963">Cytoplasm</keyword>
<dbReference type="Pfam" id="PF24621">
    <property type="entry name" value="DHQS_C"/>
    <property type="match status" value="1"/>
</dbReference>
<keyword evidence="13 18" id="KW-0862">Zinc</keyword>
<keyword evidence="10 18" id="KW-0028">Amino-acid biosynthesis</keyword>
<comment type="cofactor">
    <cofactor evidence="3">
        <name>Zn(2+)</name>
        <dbReference type="ChEBI" id="CHEBI:29105"/>
    </cofactor>
</comment>
<dbReference type="InterPro" id="IPR050071">
    <property type="entry name" value="Dehydroquinate_synthase"/>
</dbReference>
<feature type="binding site" evidence="18">
    <location>
        <position position="267"/>
    </location>
    <ligand>
        <name>Zn(2+)</name>
        <dbReference type="ChEBI" id="CHEBI:29105"/>
    </ligand>
</feature>
<dbReference type="InterPro" id="IPR056179">
    <property type="entry name" value="DHQS_C"/>
</dbReference>
<protein>
    <recommendedName>
        <fullName evidence="8 18">3-dehydroquinate synthase</fullName>
        <shortName evidence="18">DHQS</shortName>
        <ecNumber evidence="7 18">4.2.3.4</ecNumber>
    </recommendedName>
</protein>
<evidence type="ECO:0000313" key="22">
    <source>
        <dbReference type="Proteomes" id="UP000199318"/>
    </source>
</evidence>
<keyword evidence="17 18" id="KW-0170">Cobalt</keyword>